<keyword evidence="19" id="KW-1185">Reference proteome</keyword>
<dbReference type="NCBIfam" id="TIGR02402">
    <property type="entry name" value="trehalose_TreZ"/>
    <property type="match status" value="1"/>
</dbReference>
<gene>
    <name evidence="18" type="ORF">BCR15_02740</name>
</gene>
<dbReference type="InterPro" id="IPR017853">
    <property type="entry name" value="GH"/>
</dbReference>
<reference evidence="19" key="1">
    <citation type="submission" date="2016-07" db="EMBL/GenBank/DDBJ databases">
        <authorList>
            <person name="Florea S."/>
            <person name="Webb J.S."/>
            <person name="Jaromczyk J."/>
            <person name="Schardl C.L."/>
        </authorList>
    </citation>
    <scope>NUCLEOTIDE SEQUENCE [LARGE SCALE GENOMIC DNA]</scope>
    <source>
        <strain evidence="19">IPBSL-7</strain>
    </source>
</reference>
<comment type="pathway">
    <text evidence="2 14">Glycan biosynthesis; trehalose biosynthesis.</text>
</comment>
<accession>A0A1C0AN14</accession>
<evidence type="ECO:0000256" key="11">
    <source>
        <dbReference type="ARBA" id="ARBA00033284"/>
    </source>
</evidence>
<dbReference type="Gene3D" id="1.10.10.760">
    <property type="entry name" value="E-set domains of sugar-utilizing enzymes"/>
    <property type="match status" value="1"/>
</dbReference>
<dbReference type="GO" id="GO:0033942">
    <property type="term" value="F:4-alpha-D-(1-&gt;4)-alpha-D-glucanotrehalose trehalohydrolase activity"/>
    <property type="evidence" value="ECO:0007669"/>
    <property type="project" value="UniProtKB-EC"/>
</dbReference>
<dbReference type="CDD" id="cd02853">
    <property type="entry name" value="E_set_MTHase_like_N"/>
    <property type="match status" value="1"/>
</dbReference>
<organism evidence="18 19">
    <name type="scientific">Tessaracoccus lapidicaptus</name>
    <dbReference type="NCBI Taxonomy" id="1427523"/>
    <lineage>
        <taxon>Bacteria</taxon>
        <taxon>Bacillati</taxon>
        <taxon>Actinomycetota</taxon>
        <taxon>Actinomycetes</taxon>
        <taxon>Propionibacteriales</taxon>
        <taxon>Propionibacteriaceae</taxon>
        <taxon>Tessaracoccus</taxon>
    </lineage>
</organism>
<evidence type="ECO:0000256" key="8">
    <source>
        <dbReference type="ARBA" id="ARBA00023277"/>
    </source>
</evidence>
<feature type="binding site" evidence="16">
    <location>
        <begin position="306"/>
        <end position="310"/>
    </location>
    <ligand>
        <name>substrate</name>
    </ligand>
</feature>
<evidence type="ECO:0000256" key="12">
    <source>
        <dbReference type="ARBA" id="ARBA00034013"/>
    </source>
</evidence>
<evidence type="ECO:0000256" key="6">
    <source>
        <dbReference type="ARBA" id="ARBA00022490"/>
    </source>
</evidence>
<comment type="subcellular location">
    <subcellularLocation>
        <location evidence="1 15">Cytoplasm</location>
    </subcellularLocation>
</comment>
<dbReference type="EC" id="3.2.1.141" evidence="4 13"/>
<dbReference type="EMBL" id="MBQD01000020">
    <property type="protein sequence ID" value="OCL34628.1"/>
    <property type="molecule type" value="Genomic_DNA"/>
</dbReference>
<dbReference type="SUPFAM" id="SSF81296">
    <property type="entry name" value="E set domains"/>
    <property type="match status" value="1"/>
</dbReference>
<dbReference type="InterPro" id="IPR006047">
    <property type="entry name" value="GH13_cat_dom"/>
</dbReference>
<evidence type="ECO:0000313" key="19">
    <source>
        <dbReference type="Proteomes" id="UP000093501"/>
    </source>
</evidence>
<dbReference type="InterPro" id="IPR044901">
    <property type="entry name" value="Trehalose_TreZ_E-set_sf"/>
</dbReference>
<sequence>MRPAVWAPYAASVALATSGAEHPMRPRGDGWFEAEVDLAPGARYAFRLDGGDPRPDPRSLAQPDGVHAPSEVVDPALLRRDTGWRGRDLRGAVLYELHIGTFTEEGTFDAAVARLDHLVELGVEAIELMPVAAFPGERGWGYDGVALYAAHPAYGGVEGLTRLVDACHERGLGVVVDAVHNHLGPEGNYLGQFGPYFTSRHSTPWGDAVNLDGPDAHEVRAFLLGSARHWLVDVGADALRLDAVHALRDDSDRHFLAELADDVAAWADEVGRPLTLIAESDLNQPAMVSPLGSVPDARGMAAQWADDVHHALHSFFSRETQGYYVDFGTAEVLAHALTRVFVHDGGPSTFRGTKWGAPVDPASPLYDGHSFVVFLQNHDQVGNRALGDRFDRHASPDLQAAAAALYLLSPYTPMLFQGEEWAASSPFPYFSDLGPDLGPHVTAGRAREFAAMGWSDPTPDPQDRETWRSAVLQWQELAEPAHAEMLAWYRRLIELRGERPELRDPALASVDVRVVDADTVVMTRGGRVRVAATRGDGAQVDLSEGRILAAWGDVADLGGGRYRLGGPGAVVVG</sequence>
<dbReference type="PANTHER" id="PTHR43651:SF11">
    <property type="entry name" value="MALTO-OLIGOSYLTREHALOSE TREHALOHYDROLASE"/>
    <property type="match status" value="1"/>
</dbReference>
<dbReference type="SMART" id="SM00642">
    <property type="entry name" value="Aamy"/>
    <property type="match status" value="1"/>
</dbReference>
<evidence type="ECO:0000256" key="15">
    <source>
        <dbReference type="PIRSR" id="PIRSR006337-1"/>
    </source>
</evidence>
<feature type="binding site" evidence="16">
    <location>
        <begin position="378"/>
        <end position="383"/>
    </location>
    <ligand>
        <name>substrate</name>
    </ligand>
</feature>
<evidence type="ECO:0000256" key="3">
    <source>
        <dbReference type="ARBA" id="ARBA00008061"/>
    </source>
</evidence>
<dbReference type="PANTHER" id="PTHR43651">
    <property type="entry name" value="1,4-ALPHA-GLUCAN-BRANCHING ENZYME"/>
    <property type="match status" value="1"/>
</dbReference>
<dbReference type="RefSeq" id="WP_068751310.1">
    <property type="nucleotide sequence ID" value="NZ_LR214441.1"/>
</dbReference>
<dbReference type="PIRSF" id="PIRSF006337">
    <property type="entry name" value="Trehalose_TreZ"/>
    <property type="match status" value="1"/>
</dbReference>
<feature type="active site" description="Nucleophile" evidence="15">
    <location>
        <position position="242"/>
    </location>
</feature>
<dbReference type="Proteomes" id="UP000093501">
    <property type="component" value="Unassembled WGS sequence"/>
</dbReference>
<keyword evidence="6" id="KW-0963">Cytoplasm</keyword>
<evidence type="ECO:0000256" key="5">
    <source>
        <dbReference type="ARBA" id="ARBA00015938"/>
    </source>
</evidence>
<evidence type="ECO:0000256" key="1">
    <source>
        <dbReference type="ARBA" id="ARBA00004496"/>
    </source>
</evidence>
<evidence type="ECO:0000256" key="16">
    <source>
        <dbReference type="PIRSR" id="PIRSR006337-2"/>
    </source>
</evidence>
<proteinExistence type="inferred from homology"/>
<evidence type="ECO:0000256" key="9">
    <source>
        <dbReference type="ARBA" id="ARBA00023295"/>
    </source>
</evidence>
<evidence type="ECO:0000256" key="4">
    <source>
        <dbReference type="ARBA" id="ARBA00012268"/>
    </source>
</evidence>
<dbReference type="Gene3D" id="3.20.20.80">
    <property type="entry name" value="Glycosidases"/>
    <property type="match status" value="1"/>
</dbReference>
<comment type="catalytic activity">
    <reaction evidence="12 14">
        <text>hydrolysis of (1-&gt;4)-alpha-D-glucosidic linkage in 4-alpha-D-[(1-&gt;4)-alpha-D-glucanosyl]n trehalose to yield trehalose and (1-&gt;4)-alpha-D-glucan.</text>
        <dbReference type="EC" id="3.2.1.141"/>
    </reaction>
</comment>
<dbReference type="InterPro" id="IPR013783">
    <property type="entry name" value="Ig-like_fold"/>
</dbReference>
<feature type="binding site" evidence="16">
    <location>
        <begin position="240"/>
        <end position="245"/>
    </location>
    <ligand>
        <name>substrate</name>
    </ligand>
</feature>
<evidence type="ECO:0000256" key="2">
    <source>
        <dbReference type="ARBA" id="ARBA00005199"/>
    </source>
</evidence>
<evidence type="ECO:0000256" key="17">
    <source>
        <dbReference type="PIRSR" id="PIRSR006337-3"/>
    </source>
</evidence>
<feature type="site" description="Transition state stabilizer" evidence="17">
    <location>
        <position position="379"/>
    </location>
</feature>
<protein>
    <recommendedName>
        <fullName evidence="5 13">Malto-oligosyltrehalose trehalohydrolase</fullName>
        <shortName evidence="14">MTHase</shortName>
        <ecNumber evidence="4 13">3.2.1.141</ecNumber>
    </recommendedName>
    <alternativeName>
        <fullName evidence="11 14">4-alpha-D-((1-&gt;4)-alpha-D-glucano)trehalose trehalohydrolase</fullName>
    </alternativeName>
    <alternativeName>
        <fullName evidence="10 14">Maltooligosyl trehalose trehalohydrolase</fullName>
    </alternativeName>
</protein>
<feature type="active site" description="Proton donor" evidence="15">
    <location>
        <position position="279"/>
    </location>
</feature>
<dbReference type="Pfam" id="PF00128">
    <property type="entry name" value="Alpha-amylase"/>
    <property type="match status" value="1"/>
</dbReference>
<dbReference type="Gene3D" id="2.60.40.10">
    <property type="entry name" value="Immunoglobulins"/>
    <property type="match status" value="1"/>
</dbReference>
<keyword evidence="8" id="KW-0119">Carbohydrate metabolism</keyword>
<dbReference type="GO" id="GO:0005992">
    <property type="term" value="P:trehalose biosynthetic process"/>
    <property type="evidence" value="ECO:0007669"/>
    <property type="project" value="UniProtKB-UniRule"/>
</dbReference>
<keyword evidence="7 14" id="KW-0378">Hydrolase</keyword>
<dbReference type="InterPro" id="IPR014756">
    <property type="entry name" value="Ig_E-set"/>
</dbReference>
<dbReference type="GO" id="GO:0005737">
    <property type="term" value="C:cytoplasm"/>
    <property type="evidence" value="ECO:0007669"/>
    <property type="project" value="UniProtKB-SubCell"/>
</dbReference>
<evidence type="ECO:0000256" key="14">
    <source>
        <dbReference type="PIRNR" id="PIRNR006337"/>
    </source>
</evidence>
<comment type="similarity">
    <text evidence="3 14">Belongs to the glycosyl hydrolase 13 family.</text>
</comment>
<comment type="caution">
    <text evidence="18">The sequence shown here is derived from an EMBL/GenBank/DDBJ whole genome shotgun (WGS) entry which is preliminary data.</text>
</comment>
<evidence type="ECO:0000256" key="10">
    <source>
        <dbReference type="ARBA" id="ARBA00032057"/>
    </source>
</evidence>
<evidence type="ECO:0000256" key="13">
    <source>
        <dbReference type="NCBIfam" id="TIGR02402"/>
    </source>
</evidence>
<evidence type="ECO:0000313" key="18">
    <source>
        <dbReference type="EMBL" id="OCL34628.1"/>
    </source>
</evidence>
<name>A0A1C0AN14_9ACTN</name>
<dbReference type="SUPFAM" id="SSF51445">
    <property type="entry name" value="(Trans)glycosidases"/>
    <property type="match status" value="1"/>
</dbReference>
<dbReference type="AlphaFoldDB" id="A0A1C0AN14"/>
<keyword evidence="9 14" id="KW-0326">Glycosidase</keyword>
<dbReference type="UniPathway" id="UPA00299"/>
<dbReference type="InterPro" id="IPR012768">
    <property type="entry name" value="Trehalose_TreZ"/>
</dbReference>
<evidence type="ECO:0000256" key="7">
    <source>
        <dbReference type="ARBA" id="ARBA00022801"/>
    </source>
</evidence>
<dbReference type="CDD" id="cd11325">
    <property type="entry name" value="AmyAc_GTHase"/>
    <property type="match status" value="1"/>
</dbReference>